<name>A0A7K9DTI1_BARMA</name>
<keyword evidence="3 5" id="KW-1015">Disulfide bond</keyword>
<feature type="disulfide bond" evidence="5">
    <location>
        <begin position="75"/>
        <end position="139"/>
    </location>
</feature>
<dbReference type="FunFam" id="3.10.250.10:FF:000004">
    <property type="entry name" value="Scavenger receptor cysteine-rich type 1 protein M130"/>
    <property type="match status" value="1"/>
</dbReference>
<dbReference type="EMBL" id="VWZK01000074">
    <property type="protein sequence ID" value="NXG67986.1"/>
    <property type="molecule type" value="Genomic_DNA"/>
</dbReference>
<evidence type="ECO:0000256" key="5">
    <source>
        <dbReference type="PROSITE-ProRule" id="PRU00196"/>
    </source>
</evidence>
<dbReference type="AlphaFoldDB" id="A0A7K9DTI1"/>
<evidence type="ECO:0000256" key="2">
    <source>
        <dbReference type="ARBA" id="ARBA00022737"/>
    </source>
</evidence>
<proteinExistence type="predicted"/>
<dbReference type="InterPro" id="IPR036772">
    <property type="entry name" value="SRCR-like_dom_sf"/>
</dbReference>
<organism evidence="7 8">
    <name type="scientific">Baryphthengus martii</name>
    <name type="common">Rufous motmot</name>
    <dbReference type="NCBI Taxonomy" id="176943"/>
    <lineage>
        <taxon>Eukaryota</taxon>
        <taxon>Metazoa</taxon>
        <taxon>Chordata</taxon>
        <taxon>Craniata</taxon>
        <taxon>Vertebrata</taxon>
        <taxon>Euteleostomi</taxon>
        <taxon>Archelosauria</taxon>
        <taxon>Archosauria</taxon>
        <taxon>Dinosauria</taxon>
        <taxon>Saurischia</taxon>
        <taxon>Theropoda</taxon>
        <taxon>Coelurosauria</taxon>
        <taxon>Aves</taxon>
        <taxon>Neognathae</taxon>
        <taxon>Neoaves</taxon>
        <taxon>Telluraves</taxon>
        <taxon>Coraciimorphae</taxon>
        <taxon>Coraciiformes</taxon>
        <taxon>Momotidae</taxon>
        <taxon>Baryphthengus</taxon>
    </lineage>
</organism>
<dbReference type="SUPFAM" id="SSF56487">
    <property type="entry name" value="SRCR-like"/>
    <property type="match status" value="2"/>
</dbReference>
<dbReference type="Pfam" id="PF00530">
    <property type="entry name" value="SRCR"/>
    <property type="match status" value="2"/>
</dbReference>
<dbReference type="Gene3D" id="3.10.250.10">
    <property type="entry name" value="SRCR-like domain"/>
    <property type="match status" value="2"/>
</dbReference>
<dbReference type="PANTHER" id="PTHR19331:SF484">
    <property type="entry name" value="SRCR DOMAIN-CONTAINING PROTEIN"/>
    <property type="match status" value="1"/>
</dbReference>
<reference evidence="7 8" key="1">
    <citation type="submission" date="2019-09" db="EMBL/GenBank/DDBJ databases">
        <title>Bird 10,000 Genomes (B10K) Project - Family phase.</title>
        <authorList>
            <person name="Zhang G."/>
        </authorList>
    </citation>
    <scope>NUCLEOTIDE SEQUENCE [LARGE SCALE GENOMIC DNA]</scope>
    <source>
        <strain evidence="7">B10K-DU-001-21</strain>
        <tissue evidence="7">Muscle</tissue>
    </source>
</reference>
<comment type="caution">
    <text evidence="5">Lacks conserved residue(s) required for the propagation of feature annotation.</text>
</comment>
<protein>
    <submittedName>
        <fullName evidence="7">C163A protein</fullName>
    </submittedName>
</protein>
<dbReference type="PANTHER" id="PTHR19331">
    <property type="entry name" value="SCAVENGER RECEPTOR DOMAIN-CONTAINING"/>
    <property type="match status" value="1"/>
</dbReference>
<dbReference type="Proteomes" id="UP000578343">
    <property type="component" value="Unassembled WGS sequence"/>
</dbReference>
<dbReference type="SMART" id="SM00202">
    <property type="entry name" value="SR"/>
    <property type="match status" value="1"/>
</dbReference>
<dbReference type="PROSITE" id="PS50287">
    <property type="entry name" value="SRCR_2"/>
    <property type="match status" value="2"/>
</dbReference>
<dbReference type="PRINTS" id="PR00258">
    <property type="entry name" value="SPERACTRCPTR"/>
</dbReference>
<feature type="domain" description="SRCR" evidence="6">
    <location>
        <begin position="50"/>
        <end position="150"/>
    </location>
</feature>
<evidence type="ECO:0000313" key="8">
    <source>
        <dbReference type="Proteomes" id="UP000578343"/>
    </source>
</evidence>
<feature type="non-terminal residue" evidence="7">
    <location>
        <position position="1"/>
    </location>
</feature>
<accession>A0A7K9DTI1</accession>
<sequence>PGSGPIWLDDIECHGNESTLSECKHEEWGQNDCRHGEDAGVTCSGKSQRFRLVNGSTACEGRVEVQVLGTWGTLCDSRWDLLDAHVLCHHLNCGFAESIPGGGHFGKGSGPVWRDSFHCDGTEAHPGQCPVTTLGASLCSHEDDAAVVCS</sequence>
<evidence type="ECO:0000256" key="3">
    <source>
        <dbReference type="ARBA" id="ARBA00023157"/>
    </source>
</evidence>
<comment type="caution">
    <text evidence="7">The sequence shown here is derived from an EMBL/GenBank/DDBJ whole genome shotgun (WGS) entry which is preliminary data.</text>
</comment>
<keyword evidence="4" id="KW-0325">Glycoprotein</keyword>
<keyword evidence="8" id="KW-1185">Reference proteome</keyword>
<evidence type="ECO:0000256" key="4">
    <source>
        <dbReference type="ARBA" id="ARBA00023180"/>
    </source>
</evidence>
<feature type="disulfide bond" evidence="5">
    <location>
        <begin position="119"/>
        <end position="129"/>
    </location>
</feature>
<gene>
    <name evidence="7" type="primary">Cd163_0</name>
    <name evidence="7" type="ORF">BARMAR_R12861</name>
</gene>
<evidence type="ECO:0000256" key="1">
    <source>
        <dbReference type="ARBA" id="ARBA00022729"/>
    </source>
</evidence>
<feature type="disulfide bond" evidence="5">
    <location>
        <begin position="13"/>
        <end position="23"/>
    </location>
</feature>
<dbReference type="OrthoDB" id="536948at2759"/>
<feature type="domain" description="SRCR" evidence="6">
    <location>
        <begin position="1"/>
        <end position="44"/>
    </location>
</feature>
<feature type="disulfide bond" evidence="5">
    <location>
        <begin position="88"/>
        <end position="149"/>
    </location>
</feature>
<evidence type="ECO:0000259" key="6">
    <source>
        <dbReference type="PROSITE" id="PS50287"/>
    </source>
</evidence>
<keyword evidence="2" id="KW-0677">Repeat</keyword>
<feature type="non-terminal residue" evidence="7">
    <location>
        <position position="150"/>
    </location>
</feature>
<keyword evidence="1" id="KW-0732">Signal</keyword>
<evidence type="ECO:0000313" key="7">
    <source>
        <dbReference type="EMBL" id="NXG67986.1"/>
    </source>
</evidence>
<dbReference type="InterPro" id="IPR001190">
    <property type="entry name" value="SRCR"/>
</dbReference>
<dbReference type="GO" id="GO:0016020">
    <property type="term" value="C:membrane"/>
    <property type="evidence" value="ECO:0007669"/>
    <property type="project" value="InterPro"/>
</dbReference>